<gene>
    <name evidence="5" type="ORF">PARMNEM_LOCUS21199</name>
</gene>
<dbReference type="PROSITE" id="PS00233">
    <property type="entry name" value="CHIT_BIND_RR_1"/>
    <property type="match status" value="1"/>
</dbReference>
<keyword evidence="1 3" id="KW-0193">Cuticle</keyword>
<proteinExistence type="predicted"/>
<evidence type="ECO:0000256" key="3">
    <source>
        <dbReference type="PROSITE-ProRule" id="PRU00497"/>
    </source>
</evidence>
<dbReference type="InterPro" id="IPR031311">
    <property type="entry name" value="CHIT_BIND_RR_consensus"/>
</dbReference>
<dbReference type="GO" id="GO:0005615">
    <property type="term" value="C:extracellular space"/>
    <property type="evidence" value="ECO:0007669"/>
    <property type="project" value="TreeGrafter"/>
</dbReference>
<dbReference type="PANTHER" id="PTHR12236:SF46">
    <property type="entry name" value="CUTICULAR PROTEIN 30B-RELATED"/>
    <property type="match status" value="1"/>
</dbReference>
<dbReference type="Pfam" id="PF00379">
    <property type="entry name" value="Chitin_bind_4"/>
    <property type="match status" value="1"/>
</dbReference>
<dbReference type="InterPro" id="IPR051217">
    <property type="entry name" value="Insect_Cuticle_Struc_Prot"/>
</dbReference>
<dbReference type="GO" id="GO:0031012">
    <property type="term" value="C:extracellular matrix"/>
    <property type="evidence" value="ECO:0007669"/>
    <property type="project" value="TreeGrafter"/>
</dbReference>
<evidence type="ECO:0000313" key="5">
    <source>
        <dbReference type="EMBL" id="CAK1602740.1"/>
    </source>
</evidence>
<accession>A0AAV1M6H0</accession>
<comment type="caution">
    <text evidence="5">The sequence shown here is derived from an EMBL/GenBank/DDBJ whole genome shotgun (WGS) entry which is preliminary data.</text>
</comment>
<evidence type="ECO:0000256" key="2">
    <source>
        <dbReference type="ARBA" id="ARBA00022729"/>
    </source>
</evidence>
<dbReference type="PANTHER" id="PTHR12236">
    <property type="entry name" value="STRUCTURAL CONTITUENT OF CUTICLE"/>
    <property type="match status" value="1"/>
</dbReference>
<dbReference type="EMBL" id="CAVLGL010000148">
    <property type="protein sequence ID" value="CAK1602740.1"/>
    <property type="molecule type" value="Genomic_DNA"/>
</dbReference>
<feature type="chain" id="PRO_5043830430" evidence="4">
    <location>
        <begin position="18"/>
        <end position="177"/>
    </location>
</feature>
<dbReference type="PROSITE" id="PS51155">
    <property type="entry name" value="CHIT_BIND_RR_2"/>
    <property type="match status" value="1"/>
</dbReference>
<evidence type="ECO:0000313" key="6">
    <source>
        <dbReference type="Proteomes" id="UP001314205"/>
    </source>
</evidence>
<feature type="signal peptide" evidence="4">
    <location>
        <begin position="1"/>
        <end position="17"/>
    </location>
</feature>
<name>A0AAV1M6H0_9NEOP</name>
<dbReference type="GO" id="GO:0042302">
    <property type="term" value="F:structural constituent of cuticle"/>
    <property type="evidence" value="ECO:0007669"/>
    <property type="project" value="UniProtKB-UniRule"/>
</dbReference>
<keyword evidence="6" id="KW-1185">Reference proteome</keyword>
<dbReference type="Proteomes" id="UP001314205">
    <property type="component" value="Unassembled WGS sequence"/>
</dbReference>
<dbReference type="AlphaFoldDB" id="A0AAV1M6H0"/>
<evidence type="ECO:0000256" key="1">
    <source>
        <dbReference type="ARBA" id="ARBA00022460"/>
    </source>
</evidence>
<dbReference type="InterPro" id="IPR000618">
    <property type="entry name" value="Insect_cuticle"/>
</dbReference>
<keyword evidence="2 4" id="KW-0732">Signal</keyword>
<evidence type="ECO:0000256" key="4">
    <source>
        <dbReference type="SAM" id="SignalP"/>
    </source>
</evidence>
<protein>
    <submittedName>
        <fullName evidence="5">Uncharacterized protein</fullName>
    </submittedName>
</protein>
<reference evidence="5 6" key="1">
    <citation type="submission" date="2023-11" db="EMBL/GenBank/DDBJ databases">
        <authorList>
            <person name="Hedman E."/>
            <person name="Englund M."/>
            <person name="Stromberg M."/>
            <person name="Nyberg Akerstrom W."/>
            <person name="Nylinder S."/>
            <person name="Jareborg N."/>
            <person name="Kallberg Y."/>
            <person name="Kronander E."/>
        </authorList>
    </citation>
    <scope>NUCLEOTIDE SEQUENCE [LARGE SCALE GENOMIC DNA]</scope>
</reference>
<organism evidence="5 6">
    <name type="scientific">Parnassius mnemosyne</name>
    <name type="common">clouded apollo</name>
    <dbReference type="NCBI Taxonomy" id="213953"/>
    <lineage>
        <taxon>Eukaryota</taxon>
        <taxon>Metazoa</taxon>
        <taxon>Ecdysozoa</taxon>
        <taxon>Arthropoda</taxon>
        <taxon>Hexapoda</taxon>
        <taxon>Insecta</taxon>
        <taxon>Pterygota</taxon>
        <taxon>Neoptera</taxon>
        <taxon>Endopterygota</taxon>
        <taxon>Lepidoptera</taxon>
        <taxon>Glossata</taxon>
        <taxon>Ditrysia</taxon>
        <taxon>Papilionoidea</taxon>
        <taxon>Papilionidae</taxon>
        <taxon>Parnassiinae</taxon>
        <taxon>Parnassini</taxon>
        <taxon>Parnassius</taxon>
        <taxon>Driopa</taxon>
    </lineage>
</organism>
<sequence>MAAKLVVFALFVAAAHGSASHGNYNSFSYGVADPHTGDVKGQHETRVGDSVVGQYSLLESDGHRRTVDYSANAHTGFNAVVRRDPAVLGHAAPAVVAAPLSYAAAAPLATYGAYASGLAYTAQVAPLAYSNIATPVAYNTYAAPLSHGVLASPLARNVISYGANGLAYGYGARLGWY</sequence>